<name>A0A0F8WIB7_9ZZZZ</name>
<dbReference type="AlphaFoldDB" id="A0A0F8WIB7"/>
<dbReference type="EMBL" id="LAZR01064896">
    <property type="protein sequence ID" value="KKK56632.1"/>
    <property type="molecule type" value="Genomic_DNA"/>
</dbReference>
<comment type="caution">
    <text evidence="1">The sequence shown here is derived from an EMBL/GenBank/DDBJ whole genome shotgun (WGS) entry which is preliminary data.</text>
</comment>
<accession>A0A0F8WIB7</accession>
<reference evidence="1" key="1">
    <citation type="journal article" date="2015" name="Nature">
        <title>Complex archaea that bridge the gap between prokaryotes and eukaryotes.</title>
        <authorList>
            <person name="Spang A."/>
            <person name="Saw J.H."/>
            <person name="Jorgensen S.L."/>
            <person name="Zaremba-Niedzwiedzka K."/>
            <person name="Martijn J."/>
            <person name="Lind A.E."/>
            <person name="van Eijk R."/>
            <person name="Schleper C."/>
            <person name="Guy L."/>
            <person name="Ettema T.J."/>
        </authorList>
    </citation>
    <scope>NUCLEOTIDE SEQUENCE</scope>
</reference>
<protein>
    <submittedName>
        <fullName evidence="1">Uncharacterized protein</fullName>
    </submittedName>
</protein>
<evidence type="ECO:0000313" key="1">
    <source>
        <dbReference type="EMBL" id="KKK56632.1"/>
    </source>
</evidence>
<proteinExistence type="predicted"/>
<sequence length="87" mass="9562">TLSKKYFDAADLTVEPVKHTLNSIVIGVAADISITDYLVLLLNLESSIYTFGQHELLGIPNPGPGGYLFRASTGIRLDFDRLRPSVR</sequence>
<gene>
    <name evidence="1" type="ORF">LCGC14_3062600</name>
</gene>
<organism evidence="1">
    <name type="scientific">marine sediment metagenome</name>
    <dbReference type="NCBI Taxonomy" id="412755"/>
    <lineage>
        <taxon>unclassified sequences</taxon>
        <taxon>metagenomes</taxon>
        <taxon>ecological metagenomes</taxon>
    </lineage>
</organism>
<feature type="non-terminal residue" evidence="1">
    <location>
        <position position="1"/>
    </location>
</feature>